<name>A0AAD4AEH5_9GAMM</name>
<reference evidence="1" key="2">
    <citation type="submission" date="2015-03" db="EMBL/GenBank/DDBJ databases">
        <title>Genome sequence of Pseudoalteromonas citrea.</title>
        <authorList>
            <person name="Xie B.-B."/>
            <person name="Rong J.-C."/>
            <person name="Qin Q.-L."/>
            <person name="Zhang Y.-Z."/>
        </authorList>
    </citation>
    <scope>NUCLEOTIDE SEQUENCE</scope>
    <source>
        <strain evidence="1">DSM 8771</strain>
    </source>
</reference>
<organism evidence="1 2">
    <name type="scientific">Pseudoalteromonas citrea</name>
    <dbReference type="NCBI Taxonomy" id="43655"/>
    <lineage>
        <taxon>Bacteria</taxon>
        <taxon>Pseudomonadati</taxon>
        <taxon>Pseudomonadota</taxon>
        <taxon>Gammaproteobacteria</taxon>
        <taxon>Alteromonadales</taxon>
        <taxon>Pseudoalteromonadaceae</taxon>
        <taxon>Pseudoalteromonas</taxon>
    </lineage>
</organism>
<accession>A0AAD4AEH5</accession>
<comment type="caution">
    <text evidence="1">The sequence shown here is derived from an EMBL/GenBank/DDBJ whole genome shotgun (WGS) entry which is preliminary data.</text>
</comment>
<dbReference type="EMBL" id="AHBZ03000027">
    <property type="protein sequence ID" value="KAF7764407.1"/>
    <property type="molecule type" value="Genomic_DNA"/>
</dbReference>
<sequence>MRLYQAALSGHRHTHYKVTNPIGAQKCITYCACQSFENQCLANSYCERQL</sequence>
<evidence type="ECO:0000313" key="1">
    <source>
        <dbReference type="EMBL" id="KAF7764407.1"/>
    </source>
</evidence>
<dbReference type="Proteomes" id="UP000016487">
    <property type="component" value="Unassembled WGS sequence"/>
</dbReference>
<dbReference type="AlphaFoldDB" id="A0AAD4AEH5"/>
<reference evidence="1" key="1">
    <citation type="journal article" date="2012" name="J. Bacteriol.">
        <title>Genome sequences of type strains of seven species of the marine bacterium Pseudoalteromonas.</title>
        <authorList>
            <person name="Xie B.B."/>
            <person name="Shu Y.L."/>
            <person name="Qin Q.L."/>
            <person name="Rong J.C."/>
            <person name="Zhang X.Y."/>
            <person name="Chen X.L."/>
            <person name="Shi M."/>
            <person name="He H.L."/>
            <person name="Zhou B.C."/>
            <person name="Zhang Y.Z."/>
        </authorList>
    </citation>
    <scope>NUCLEOTIDE SEQUENCE</scope>
    <source>
        <strain evidence="1">DSM 8771</strain>
    </source>
</reference>
<gene>
    <name evidence="1" type="ORF">PCIT_b0401</name>
</gene>
<proteinExistence type="predicted"/>
<evidence type="ECO:0000313" key="2">
    <source>
        <dbReference type="Proteomes" id="UP000016487"/>
    </source>
</evidence>
<protein>
    <submittedName>
        <fullName evidence="1">Uncharacterized protein</fullName>
    </submittedName>
</protein>